<evidence type="ECO:0000259" key="1">
    <source>
        <dbReference type="PROSITE" id="PS50042"/>
    </source>
</evidence>
<protein>
    <submittedName>
        <fullName evidence="2">Cyclic nucleotide-binding domain-containing protein</fullName>
    </submittedName>
</protein>
<evidence type="ECO:0000313" key="3">
    <source>
        <dbReference type="Proteomes" id="UP000474957"/>
    </source>
</evidence>
<gene>
    <name evidence="2" type="ORF">GE300_07705</name>
</gene>
<dbReference type="PROSITE" id="PS50042">
    <property type="entry name" value="CNMP_BINDING_3"/>
    <property type="match status" value="1"/>
</dbReference>
<dbReference type="CDD" id="cd00038">
    <property type="entry name" value="CAP_ED"/>
    <property type="match status" value="1"/>
</dbReference>
<feature type="domain" description="Cyclic nucleotide-binding" evidence="1">
    <location>
        <begin position="14"/>
        <end position="121"/>
    </location>
</feature>
<dbReference type="InterPro" id="IPR018490">
    <property type="entry name" value="cNMP-bd_dom_sf"/>
</dbReference>
<dbReference type="Proteomes" id="UP000474957">
    <property type="component" value="Unassembled WGS sequence"/>
</dbReference>
<dbReference type="SUPFAM" id="SSF51206">
    <property type="entry name" value="cAMP-binding domain-like"/>
    <property type="match status" value="1"/>
</dbReference>
<dbReference type="AlphaFoldDB" id="A0A6L5YZ52"/>
<accession>A0A6L5YZ52</accession>
<comment type="caution">
    <text evidence="2">The sequence shown here is derived from an EMBL/GenBank/DDBJ whole genome shotgun (WGS) entry which is preliminary data.</text>
</comment>
<dbReference type="EMBL" id="WIND01000004">
    <property type="protein sequence ID" value="MSU89498.1"/>
    <property type="molecule type" value="Genomic_DNA"/>
</dbReference>
<dbReference type="InterPro" id="IPR014710">
    <property type="entry name" value="RmlC-like_jellyroll"/>
</dbReference>
<dbReference type="Gene3D" id="2.60.120.10">
    <property type="entry name" value="Jelly Rolls"/>
    <property type="match status" value="1"/>
</dbReference>
<proteinExistence type="predicted"/>
<dbReference type="InterPro" id="IPR000595">
    <property type="entry name" value="cNMP-bd_dom"/>
</dbReference>
<keyword evidence="3" id="KW-1185">Reference proteome</keyword>
<dbReference type="RefSeq" id="WP_154445976.1">
    <property type="nucleotide sequence ID" value="NZ_WIND01000004.1"/>
</dbReference>
<name>A0A6L5YZ52_9RHOB</name>
<evidence type="ECO:0000313" key="2">
    <source>
        <dbReference type="EMBL" id="MSU89498.1"/>
    </source>
</evidence>
<sequence length="121" mass="12809">MTTTTENRIERFRGLGQLPPALRAGLVAGSRIVEVPGGSKVFAPGRSADNLLLLLDGTVRVQQRSDTGPAVFRYRVRAGESCVRTTACMLAFEDCSANGVAETDVRAVAIPRATCDSLADA</sequence>
<organism evidence="2 3">
    <name type="scientific">Halovulum marinum</name>
    <dbReference type="NCBI Taxonomy" id="2662447"/>
    <lineage>
        <taxon>Bacteria</taxon>
        <taxon>Pseudomonadati</taxon>
        <taxon>Pseudomonadota</taxon>
        <taxon>Alphaproteobacteria</taxon>
        <taxon>Rhodobacterales</taxon>
        <taxon>Paracoccaceae</taxon>
        <taxon>Halovulum</taxon>
    </lineage>
</organism>
<reference evidence="2 3" key="1">
    <citation type="submission" date="2019-10" db="EMBL/GenBank/DDBJ databases">
        <title>Cognatihalovulum marinum gen. nov. sp. nov., a new member of the family Rhodobacteraceae isolated from deep seawater of the Northwest Indian Ocean.</title>
        <authorList>
            <person name="Ruan C."/>
            <person name="Wang J."/>
            <person name="Zheng X."/>
            <person name="Song L."/>
            <person name="Zhu Y."/>
            <person name="Huang Y."/>
            <person name="Lu Z."/>
            <person name="Du W."/>
            <person name="Huang L."/>
            <person name="Dai X."/>
        </authorList>
    </citation>
    <scope>NUCLEOTIDE SEQUENCE [LARGE SCALE GENOMIC DNA]</scope>
    <source>
        <strain evidence="2 3">2CG4</strain>
    </source>
</reference>
<dbReference type="Pfam" id="PF00027">
    <property type="entry name" value="cNMP_binding"/>
    <property type="match status" value="1"/>
</dbReference>